<sequence>MEAKPIRISKDKRFDSFTTDVGIKIKYKKRCLLCKFADLDLFSDSLLCENKDDEAVEENYFCENFKLSKESKQDIINRYISAV</sequence>
<organism evidence="1 2">
    <name type="scientific">Aliarcobacter cibarius</name>
    <dbReference type="NCBI Taxonomy" id="255507"/>
    <lineage>
        <taxon>Bacteria</taxon>
        <taxon>Pseudomonadati</taxon>
        <taxon>Campylobacterota</taxon>
        <taxon>Epsilonproteobacteria</taxon>
        <taxon>Campylobacterales</taxon>
        <taxon>Arcobacteraceae</taxon>
        <taxon>Aliarcobacter</taxon>
    </lineage>
</organism>
<proteinExistence type="predicted"/>
<dbReference type="Proteomes" id="UP000305417">
    <property type="component" value="Unassembled WGS sequence"/>
</dbReference>
<evidence type="ECO:0000313" key="2">
    <source>
        <dbReference type="Proteomes" id="UP000305417"/>
    </source>
</evidence>
<evidence type="ECO:0000313" key="1">
    <source>
        <dbReference type="EMBL" id="TLS99908.1"/>
    </source>
</evidence>
<dbReference type="EMBL" id="VBUC01000009">
    <property type="protein sequence ID" value="TLS99908.1"/>
    <property type="molecule type" value="Genomic_DNA"/>
</dbReference>
<comment type="caution">
    <text evidence="1">The sequence shown here is derived from an EMBL/GenBank/DDBJ whole genome shotgun (WGS) entry which is preliminary data.</text>
</comment>
<keyword evidence="2" id="KW-1185">Reference proteome</keyword>
<reference evidence="1 2" key="1">
    <citation type="submission" date="2019-05" db="EMBL/GenBank/DDBJ databases">
        <title>Arcobacter cibarius and Arcobacter thereius providing challenges in identification an antibiotic susceptibility and Quinolone resistance.</title>
        <authorList>
            <person name="Busch A."/>
            <person name="Hanel I."/>
            <person name="Hotzel H."/>
            <person name="Tomaso H."/>
        </authorList>
    </citation>
    <scope>NUCLEOTIDE SEQUENCE [LARGE SCALE GENOMIC DNA]</scope>
    <source>
        <strain evidence="1 2">16CS0831-2</strain>
    </source>
</reference>
<gene>
    <name evidence="1" type="ORF">FE247_05095</name>
</gene>
<accession>A0ABY2V4L6</accession>
<protein>
    <submittedName>
        <fullName evidence="1">Uncharacterized protein</fullName>
    </submittedName>
</protein>
<name>A0ABY2V4L6_9BACT</name>